<dbReference type="EMBL" id="JAHVAH010000001">
    <property type="protein sequence ID" value="MBW0145454.1"/>
    <property type="molecule type" value="Genomic_DNA"/>
</dbReference>
<sequence length="262" mass="27869">MRNFILSLFLTIGLVLLMLFALQRTMIYPGTSRDASDWSAPPAGYEVVQLATEDELRLKAFFRPAREGGKTLIFFHGNGDSARNSASWVDGALGPDDGALFVSYRGYAGNPGAPSEEGLKRDARAALRFVRKQGVDDGDIVIGGFSIGTGVASRLALDGKFAGLILIAAFTSLPDAASAAFPFLPNKLLLRDKFTTKGRIAKASGKVLLIHGANDGIVPASHSERLARLRPDATFVRIEGAGHNDIAAGALPVMADWLANLD</sequence>
<evidence type="ECO:0000313" key="4">
    <source>
        <dbReference type="Proteomes" id="UP000698028"/>
    </source>
</evidence>
<dbReference type="PANTHER" id="PTHR12277">
    <property type="entry name" value="ALPHA/BETA HYDROLASE DOMAIN-CONTAINING PROTEIN"/>
    <property type="match status" value="1"/>
</dbReference>
<evidence type="ECO:0000313" key="3">
    <source>
        <dbReference type="EMBL" id="MBW0145454.1"/>
    </source>
</evidence>
<dbReference type="PANTHER" id="PTHR12277:SF81">
    <property type="entry name" value="PROTEIN ABHD13"/>
    <property type="match status" value="1"/>
</dbReference>
<reference evidence="3 4" key="1">
    <citation type="submission" date="2021-07" db="EMBL/GenBank/DDBJ databases">
        <title>The draft genome sequence of Sphingomicrobium sp. B8.</title>
        <authorList>
            <person name="Mu L."/>
        </authorList>
    </citation>
    <scope>NUCLEOTIDE SEQUENCE [LARGE SCALE GENOMIC DNA]</scope>
    <source>
        <strain evidence="3 4">B8</strain>
    </source>
</reference>
<feature type="domain" description="AB hydrolase-1" evidence="1">
    <location>
        <begin position="197"/>
        <end position="246"/>
    </location>
</feature>
<keyword evidence="3" id="KW-0378">Hydrolase</keyword>
<proteinExistence type="predicted"/>
<dbReference type="InterPro" id="IPR000073">
    <property type="entry name" value="AB_hydrolase_1"/>
</dbReference>
<dbReference type="Pfam" id="PF00561">
    <property type="entry name" value="Abhydrolase_1"/>
    <property type="match status" value="1"/>
</dbReference>
<dbReference type="Pfam" id="PF12697">
    <property type="entry name" value="Abhydrolase_6"/>
    <property type="match status" value="1"/>
</dbReference>
<comment type="caution">
    <text evidence="3">The sequence shown here is derived from an EMBL/GenBank/DDBJ whole genome shotgun (WGS) entry which is preliminary data.</text>
</comment>
<gene>
    <name evidence="3" type="ORF">KTQ36_09120</name>
</gene>
<dbReference type="Proteomes" id="UP000698028">
    <property type="component" value="Unassembled WGS sequence"/>
</dbReference>
<accession>A0ABS6V7A9</accession>
<organism evidence="3 4">
    <name type="scientific">Sphingomicrobium clamense</name>
    <dbReference type="NCBI Taxonomy" id="2851013"/>
    <lineage>
        <taxon>Bacteria</taxon>
        <taxon>Pseudomonadati</taxon>
        <taxon>Pseudomonadota</taxon>
        <taxon>Alphaproteobacteria</taxon>
        <taxon>Sphingomonadales</taxon>
        <taxon>Sphingomonadaceae</taxon>
        <taxon>Sphingomicrobium</taxon>
    </lineage>
</organism>
<keyword evidence="4" id="KW-1185">Reference proteome</keyword>
<evidence type="ECO:0000259" key="2">
    <source>
        <dbReference type="Pfam" id="PF12697"/>
    </source>
</evidence>
<protein>
    <submittedName>
        <fullName evidence="3">Alpha/beta hydrolase</fullName>
    </submittedName>
</protein>
<feature type="domain" description="AB hydrolase-1" evidence="2">
    <location>
        <begin position="72"/>
        <end position="186"/>
    </location>
</feature>
<evidence type="ECO:0000259" key="1">
    <source>
        <dbReference type="Pfam" id="PF00561"/>
    </source>
</evidence>
<name>A0ABS6V7A9_9SPHN</name>
<dbReference type="GO" id="GO:0016787">
    <property type="term" value="F:hydrolase activity"/>
    <property type="evidence" value="ECO:0007669"/>
    <property type="project" value="UniProtKB-KW"/>
</dbReference>
<dbReference type="RefSeq" id="WP_218633356.1">
    <property type="nucleotide sequence ID" value="NZ_JAHVAH010000001.1"/>
</dbReference>